<feature type="domain" description="Leucine-rich repeat-containing N-terminal plant-type" evidence="14">
    <location>
        <begin position="29"/>
        <end position="68"/>
    </location>
</feature>
<dbReference type="Proteomes" id="UP001374535">
    <property type="component" value="Chromosome 4"/>
</dbReference>
<evidence type="ECO:0000256" key="9">
    <source>
        <dbReference type="ARBA" id="ARBA00023136"/>
    </source>
</evidence>
<proteinExistence type="inferred from homology"/>
<evidence type="ECO:0000313" key="15">
    <source>
        <dbReference type="EMBL" id="WVZ15030.1"/>
    </source>
</evidence>
<feature type="signal peptide" evidence="13">
    <location>
        <begin position="1"/>
        <end position="22"/>
    </location>
</feature>
<dbReference type="AlphaFoldDB" id="A0AAQ3NRH4"/>
<dbReference type="InterPro" id="IPR046956">
    <property type="entry name" value="RLP23-like"/>
</dbReference>
<keyword evidence="7" id="KW-0677">Repeat</keyword>
<keyword evidence="11" id="KW-0325">Glycoprotein</keyword>
<dbReference type="Pfam" id="PF08263">
    <property type="entry name" value="LRRNT_2"/>
    <property type="match status" value="1"/>
</dbReference>
<dbReference type="Gene3D" id="3.80.10.10">
    <property type="entry name" value="Ribonuclease Inhibitor"/>
    <property type="match status" value="6"/>
</dbReference>
<evidence type="ECO:0000313" key="16">
    <source>
        <dbReference type="Proteomes" id="UP001374535"/>
    </source>
</evidence>
<dbReference type="InterPro" id="IPR003591">
    <property type="entry name" value="Leu-rich_rpt_typical-subtyp"/>
</dbReference>
<dbReference type="FunFam" id="3.80.10.10:FF:000213">
    <property type="entry name" value="Tyrosine-sulfated glycopeptide receptor 1"/>
    <property type="match status" value="1"/>
</dbReference>
<reference evidence="15 16" key="1">
    <citation type="journal article" date="2023" name="Life. Sci Alliance">
        <title>Evolutionary insights into 3D genome organization and epigenetic landscape of Vigna mungo.</title>
        <authorList>
            <person name="Junaid A."/>
            <person name="Singh B."/>
            <person name="Bhatia S."/>
        </authorList>
    </citation>
    <scope>NUCLEOTIDE SEQUENCE [LARGE SCALE GENOMIC DNA]</scope>
    <source>
        <strain evidence="15">Urdbean</strain>
    </source>
</reference>
<keyword evidence="16" id="KW-1185">Reference proteome</keyword>
<dbReference type="PROSITE" id="PS51450">
    <property type="entry name" value="LRR"/>
    <property type="match status" value="1"/>
</dbReference>
<dbReference type="InterPro" id="IPR032675">
    <property type="entry name" value="LRR_dom_sf"/>
</dbReference>
<dbReference type="PRINTS" id="PR00019">
    <property type="entry name" value="LEURICHRPT"/>
</dbReference>
<name>A0AAQ3NRH4_VIGMU</name>
<keyword evidence="9 12" id="KW-0472">Membrane</keyword>
<dbReference type="GO" id="GO:0005886">
    <property type="term" value="C:plasma membrane"/>
    <property type="evidence" value="ECO:0007669"/>
    <property type="project" value="UniProtKB-SubCell"/>
</dbReference>
<dbReference type="InterPro" id="IPR013210">
    <property type="entry name" value="LRR_N_plant-typ"/>
</dbReference>
<evidence type="ECO:0000256" key="8">
    <source>
        <dbReference type="ARBA" id="ARBA00022989"/>
    </source>
</evidence>
<evidence type="ECO:0000256" key="10">
    <source>
        <dbReference type="ARBA" id="ARBA00023170"/>
    </source>
</evidence>
<evidence type="ECO:0000256" key="12">
    <source>
        <dbReference type="SAM" id="Phobius"/>
    </source>
</evidence>
<evidence type="ECO:0000256" key="5">
    <source>
        <dbReference type="ARBA" id="ARBA00022692"/>
    </source>
</evidence>
<organism evidence="15 16">
    <name type="scientific">Vigna mungo</name>
    <name type="common">Black gram</name>
    <name type="synonym">Phaseolus mungo</name>
    <dbReference type="NCBI Taxonomy" id="3915"/>
    <lineage>
        <taxon>Eukaryota</taxon>
        <taxon>Viridiplantae</taxon>
        <taxon>Streptophyta</taxon>
        <taxon>Embryophyta</taxon>
        <taxon>Tracheophyta</taxon>
        <taxon>Spermatophyta</taxon>
        <taxon>Magnoliopsida</taxon>
        <taxon>eudicotyledons</taxon>
        <taxon>Gunneridae</taxon>
        <taxon>Pentapetalae</taxon>
        <taxon>rosids</taxon>
        <taxon>fabids</taxon>
        <taxon>Fabales</taxon>
        <taxon>Fabaceae</taxon>
        <taxon>Papilionoideae</taxon>
        <taxon>50 kb inversion clade</taxon>
        <taxon>NPAAA clade</taxon>
        <taxon>indigoferoid/millettioid clade</taxon>
        <taxon>Phaseoleae</taxon>
        <taxon>Vigna</taxon>
    </lineage>
</organism>
<keyword evidence="10" id="KW-0675">Receptor</keyword>
<evidence type="ECO:0000256" key="13">
    <source>
        <dbReference type="SAM" id="SignalP"/>
    </source>
</evidence>
<dbReference type="InterPro" id="IPR001611">
    <property type="entry name" value="Leu-rich_rpt"/>
</dbReference>
<evidence type="ECO:0000256" key="6">
    <source>
        <dbReference type="ARBA" id="ARBA00022729"/>
    </source>
</evidence>
<dbReference type="PANTHER" id="PTHR48063">
    <property type="entry name" value="LRR RECEPTOR-LIKE KINASE"/>
    <property type="match status" value="1"/>
</dbReference>
<dbReference type="SMART" id="SM00369">
    <property type="entry name" value="LRR_TYP"/>
    <property type="match status" value="10"/>
</dbReference>
<accession>A0AAQ3NRH4</accession>
<evidence type="ECO:0000256" key="7">
    <source>
        <dbReference type="ARBA" id="ARBA00022737"/>
    </source>
</evidence>
<dbReference type="SUPFAM" id="SSF52058">
    <property type="entry name" value="L domain-like"/>
    <property type="match status" value="3"/>
</dbReference>
<evidence type="ECO:0000256" key="4">
    <source>
        <dbReference type="ARBA" id="ARBA00022614"/>
    </source>
</evidence>
<gene>
    <name evidence="15" type="ORF">V8G54_012596</name>
</gene>
<keyword evidence="6 13" id="KW-0732">Signal</keyword>
<dbReference type="Pfam" id="PF00560">
    <property type="entry name" value="LRR_1"/>
    <property type="match status" value="4"/>
</dbReference>
<dbReference type="PANTHER" id="PTHR48063:SF63">
    <property type="entry name" value="LEUCINE-RICH RECEPTOR-LIKE KINASE FAMILY PROTEIN"/>
    <property type="match status" value="1"/>
</dbReference>
<dbReference type="SUPFAM" id="SSF52047">
    <property type="entry name" value="RNI-like"/>
    <property type="match status" value="1"/>
</dbReference>
<evidence type="ECO:0000256" key="1">
    <source>
        <dbReference type="ARBA" id="ARBA00004251"/>
    </source>
</evidence>
<feature type="transmembrane region" description="Helical" evidence="12">
    <location>
        <begin position="1020"/>
        <end position="1043"/>
    </location>
</feature>
<evidence type="ECO:0000256" key="3">
    <source>
        <dbReference type="ARBA" id="ARBA00022475"/>
    </source>
</evidence>
<comment type="similarity">
    <text evidence="2">Belongs to the RLP family.</text>
</comment>
<dbReference type="FunFam" id="3.80.10.10:FF:000383">
    <property type="entry name" value="Leucine-rich repeat receptor protein kinase EMS1"/>
    <property type="match status" value="1"/>
</dbReference>
<evidence type="ECO:0000256" key="2">
    <source>
        <dbReference type="ARBA" id="ARBA00009592"/>
    </source>
</evidence>
<keyword evidence="5 12" id="KW-0812">Transmembrane</keyword>
<dbReference type="EMBL" id="CP144697">
    <property type="protein sequence ID" value="WVZ15030.1"/>
    <property type="molecule type" value="Genomic_DNA"/>
</dbReference>
<evidence type="ECO:0000256" key="11">
    <source>
        <dbReference type="ARBA" id="ARBA00023180"/>
    </source>
</evidence>
<keyword evidence="8 12" id="KW-1133">Transmembrane helix</keyword>
<keyword evidence="4" id="KW-0433">Leucine-rich repeat</keyword>
<sequence>MNSFLLIIVFVHLCWLSLRLSAETVCIGNERETLLKLKHNLIDRSNRLSSWNASLNPNCCHWYGVVCNNITSHVAELHLTTPPPLYDEILGYEDYDEAYEEYNRRAFSGEINPCLVDLKHLNYLDLSENLFYEVPIPSFVATMTSLTHLNLSDTGLMGNIPPEIGNLSNLLYLDLSDAANGTIPSQIGNLSNLLHLQLTGCYYENVDWLSSLSKLCYLHLSDTRLLVGGMPIPSFLGSMTTLLHLDLSYAGFMGNIPPQIGNLSNLLYLRLRGDYFVGNDDWLSSLSKLEYLDLGGANLSQSFQLLHTHQVISSLKHLYLSEFTLSWYNQPSFVNFSSLLTLDLSYISYHSTISFIPKWVFGLKKLVSLFSYGSHFECPIPDGLRNLTLLENLDLHGNSLSSIPHWLFGALSHLKFLDLSYNNLQGVMPDALGNATSLITLRMTYNQLQGLIPTSLGNVTSVVELDLSYNKLEGPIPYSLGKVTSLVTLDLSYNQLSGNLTLDYCGNKVDGEYPKSIGKLSSLRVLRLSSNQLGGNPFKSLGSLSKLFYLHINENHFQGAVNESHLENLTSLRYFYASGNNLTLKVGRNWHPTFQLIDLDMSSWQLGPNFPSWTHSQNELEDLKMSNTRIVDYIPPYFWKAFYSLKYLNLSNNQIHGKIENSLANPLSFIIVDLSSNQLHGKLPFFSSDVKWLDLSGNSFSSMYDFLCCKQIKTFDLNLLNLAYNNLSEKIPDCWIKWPKLVNVNLQSNHFVGNMPMTMGSLARLESLNIRNNSLSGIFPIALKKNNNLISLDIGENNLSGTIPTWIGENLPRIKILRLRSNNFSGHIPNGICHMIFLQDFDLAQNSLSGNIPNCLNNFRAMVQKTKSKNLIIHTSDGRSGAISIILWTKGRASLYTSILGLVTNVDLSNNKLSGEIPREITYLDGLIYLNLSGNQLSGQIPPSIGNMRLLESIDLSRNQLTGKIPPTISTGTQIQSFEALDFVGNNLCGPPLLINCSSNQQIPYIDGSEKENGAHGVNWFFVSFTVGFIVGFWIVIASLLIYRSWRYAYFSFLDNMFYKVRSYW</sequence>
<protein>
    <recommendedName>
        <fullName evidence="14">Leucine-rich repeat-containing N-terminal plant-type domain-containing protein</fullName>
    </recommendedName>
</protein>
<dbReference type="Pfam" id="PF13855">
    <property type="entry name" value="LRR_8"/>
    <property type="match status" value="3"/>
</dbReference>
<comment type="subcellular location">
    <subcellularLocation>
        <location evidence="1">Cell membrane</location>
        <topology evidence="1">Single-pass type I membrane protein</topology>
    </subcellularLocation>
</comment>
<evidence type="ECO:0000259" key="14">
    <source>
        <dbReference type="Pfam" id="PF08263"/>
    </source>
</evidence>
<keyword evidence="3" id="KW-1003">Cell membrane</keyword>
<feature type="chain" id="PRO_5042873361" description="Leucine-rich repeat-containing N-terminal plant-type domain-containing protein" evidence="13">
    <location>
        <begin position="23"/>
        <end position="1065"/>
    </location>
</feature>